<evidence type="ECO:0000256" key="2">
    <source>
        <dbReference type="SAM" id="MobiDB-lite"/>
    </source>
</evidence>
<feature type="compositionally biased region" description="Low complexity" evidence="2">
    <location>
        <begin position="400"/>
        <end position="409"/>
    </location>
</feature>
<dbReference type="GeneID" id="25987609"/>
<feature type="compositionally biased region" description="Low complexity" evidence="2">
    <location>
        <begin position="165"/>
        <end position="183"/>
    </location>
</feature>
<feature type="compositionally biased region" description="Polar residues" evidence="2">
    <location>
        <begin position="372"/>
        <end position="394"/>
    </location>
</feature>
<feature type="compositionally biased region" description="Low complexity" evidence="2">
    <location>
        <begin position="1"/>
        <end position="24"/>
    </location>
</feature>
<feature type="region of interest" description="Disordered" evidence="2">
    <location>
        <begin position="842"/>
        <end position="886"/>
    </location>
</feature>
<sequence>MASQSQVSAPSTTTSPPSAPSSTPGITRESFLQRARAAALRDKGGSKSPTSSRAQSPAGSRSSTAQQVTQPEDAVSQNGQAARAFPALESAPRLDTITQSAPSWSVDRALDSVERTQPAPASSPTTEVLEMDELQDLKADQRHSSPDSVEFIQETAPTQQRRRPPLASSSAPAPSSSTVQPAAGPAPPTLDNLAEDSPSAAVEDQLELSLPDVPVTNVAEPEVPENTTTAEATASLPTAGSSDPSQPALVGGPSPLLPLIQSFPPDSRRVAIRSFEALPEDIKRKVLGSKAMMDNFKAYVLTNVVPAQQQTTAASTATTSQSSAVIAQPIPNESADSADLAQQQAQAQQVQLAQLAQQQAWPAVPAADITNIGEQPSTNSGNTVPTLQQTQSPQLHDPHSSAYVAQQQQSPVVPQVAQQVQSPITAFQESPGVSHASTLQSQSPVIVQAAPQHYGPAVPPSVVPSVQAPLHRVGQGTTTAPATVSNSAVSSALVSVSGMENRLGAWTQGLFQDVRQNLVAPLEAALREAERQRDQWKSVAENNSAALSQLLGQQANQQWQARLTAVSNQLIKAREERDRFKELYQTSIVNFNSRTSQLQSAQTAYQDLERRFNENRKHTLTIMNGFETLKRQNDELNRQKQVWMQSSNAAAQQQQIQQLQQENNALMSESSNKDAKVAELEKRVKELQHDRETAIKVMKTEAEKWRETAEKNAALEELARQADSRSAALEIKLRGVEMHAQAKIAELEGRLKADRPPAPADNGAEARMAELERRLQQAERMAQADKEHAESKAQAERRAQLRAIELEKQLKESESEVQDYKQQFESLRTTAQAKIDQQHATITKLRERNQRYKEVARQSIGGASPALKRPADSQASPSQQSQRPRQ</sequence>
<feature type="compositionally biased region" description="Polar residues" evidence="2">
    <location>
        <begin position="225"/>
        <end position="245"/>
    </location>
</feature>
<comment type="caution">
    <text evidence="3">The sequence shown here is derived from an EMBL/GenBank/DDBJ whole genome shotgun (WGS) entry which is preliminary data.</text>
</comment>
<dbReference type="HOGENOM" id="CLU_326295_0_0_1"/>
<dbReference type="RefSeq" id="XP_014177948.1">
    <property type="nucleotide sequence ID" value="XM_014322473.1"/>
</dbReference>
<dbReference type="KEGG" id="tasa:A1Q1_04096"/>
<feature type="region of interest" description="Disordered" evidence="2">
    <location>
        <begin position="779"/>
        <end position="798"/>
    </location>
</feature>
<evidence type="ECO:0000256" key="1">
    <source>
        <dbReference type="SAM" id="Coils"/>
    </source>
</evidence>
<dbReference type="Proteomes" id="UP000002748">
    <property type="component" value="Unassembled WGS sequence"/>
</dbReference>
<feature type="compositionally biased region" description="Low complexity" evidence="2">
    <location>
        <begin position="872"/>
        <end position="886"/>
    </location>
</feature>
<evidence type="ECO:0000313" key="3">
    <source>
        <dbReference type="EMBL" id="EJT47238.1"/>
    </source>
</evidence>
<accession>J5QGI0</accession>
<proteinExistence type="predicted"/>
<protein>
    <submittedName>
        <fullName evidence="3">Uncharacterized protein</fullName>
    </submittedName>
</protein>
<gene>
    <name evidence="3" type="ORF">A1Q1_04096</name>
</gene>
<name>J5QGI0_TRIAS</name>
<feature type="compositionally biased region" description="Polar residues" evidence="2">
    <location>
        <begin position="47"/>
        <end position="80"/>
    </location>
</feature>
<keyword evidence="1" id="KW-0175">Coiled coil</keyword>
<organism evidence="3 4">
    <name type="scientific">Trichosporon asahii var. asahii (strain ATCC 90039 / CBS 2479 / JCM 2466 / KCTC 7840 / NBRC 103889/ NCYC 2677 / UAMH 7654)</name>
    <name type="common">Yeast</name>
    <dbReference type="NCBI Taxonomy" id="1186058"/>
    <lineage>
        <taxon>Eukaryota</taxon>
        <taxon>Fungi</taxon>
        <taxon>Dikarya</taxon>
        <taxon>Basidiomycota</taxon>
        <taxon>Agaricomycotina</taxon>
        <taxon>Tremellomycetes</taxon>
        <taxon>Trichosporonales</taxon>
        <taxon>Trichosporonaceae</taxon>
        <taxon>Trichosporon</taxon>
    </lineage>
</organism>
<feature type="compositionally biased region" description="Basic and acidic residues" evidence="2">
    <location>
        <begin position="844"/>
        <end position="856"/>
    </location>
</feature>
<feature type="coiled-coil region" evidence="1">
    <location>
        <begin position="556"/>
        <end position="732"/>
    </location>
</feature>
<evidence type="ECO:0000313" key="4">
    <source>
        <dbReference type="Proteomes" id="UP000002748"/>
    </source>
</evidence>
<reference evidence="3 4" key="1">
    <citation type="journal article" date="2012" name="Eukaryot. Cell">
        <title>Draft genome sequence of CBS 2479, the standard type strain of Trichosporon asahii.</title>
        <authorList>
            <person name="Yang R.Y."/>
            <person name="Li H.T."/>
            <person name="Zhu H."/>
            <person name="Zhou G.P."/>
            <person name="Wang M."/>
            <person name="Wang L."/>
        </authorList>
    </citation>
    <scope>NUCLEOTIDE SEQUENCE [LARGE SCALE GENOMIC DNA]</scope>
    <source>
        <strain evidence="4">ATCC 90039 / CBS 2479 / JCM 2466 / KCTC 7840 / NCYC 2677 / UAMH 7654</strain>
    </source>
</reference>
<dbReference type="EMBL" id="ALBS01000261">
    <property type="protein sequence ID" value="EJT47238.1"/>
    <property type="molecule type" value="Genomic_DNA"/>
</dbReference>
<feature type="region of interest" description="Disordered" evidence="2">
    <location>
        <begin position="1"/>
        <end position="257"/>
    </location>
</feature>
<dbReference type="VEuPathDB" id="FungiDB:A1Q1_04096"/>
<feature type="compositionally biased region" description="Basic and acidic residues" evidence="2">
    <location>
        <begin position="135"/>
        <end position="145"/>
    </location>
</feature>
<dbReference type="AlphaFoldDB" id="J5QGI0"/>
<feature type="region of interest" description="Disordered" evidence="2">
    <location>
        <begin position="370"/>
        <end position="409"/>
    </location>
</feature>